<proteinExistence type="predicted"/>
<evidence type="ECO:0000313" key="1">
    <source>
        <dbReference type="EMBL" id="QHU04121.1"/>
    </source>
</evidence>
<evidence type="ECO:0008006" key="2">
    <source>
        <dbReference type="Google" id="ProtNLM"/>
    </source>
</evidence>
<name>A0A6C0JGQ3_9ZZZZ</name>
<sequence length="215" mass="25427">MFNGQAEQDKFVLSMLNYKKNGFFLELGSNHPISCNNTFILEKEYNWNGIMVEYDNYWLNEYKIHRPNSIHVIDDAQQIDYSLLLKTNNVPQNIDYLQIDLDVDNSSTLNTLLKIDEQLLSEYKFATITFEHDIYSSDDENDIWGITRKKSREIFENRGYVLVFPDVQLPSNTSYRGKQCGAFEDWYVHPDLVDVDLINKYKTDKSTFFKNITYY</sequence>
<reference evidence="1" key="1">
    <citation type="journal article" date="2020" name="Nature">
        <title>Giant virus diversity and host interactions through global metagenomics.</title>
        <authorList>
            <person name="Schulz F."/>
            <person name="Roux S."/>
            <person name="Paez-Espino D."/>
            <person name="Jungbluth S."/>
            <person name="Walsh D.A."/>
            <person name="Denef V.J."/>
            <person name="McMahon K.D."/>
            <person name="Konstantinidis K.T."/>
            <person name="Eloe-Fadrosh E.A."/>
            <person name="Kyrpides N.C."/>
            <person name="Woyke T."/>
        </authorList>
    </citation>
    <scope>NUCLEOTIDE SEQUENCE</scope>
    <source>
        <strain evidence="1">GVMAG-M-3300027708-39</strain>
    </source>
</reference>
<dbReference type="EMBL" id="MN740394">
    <property type="protein sequence ID" value="QHU04121.1"/>
    <property type="molecule type" value="Genomic_DNA"/>
</dbReference>
<accession>A0A6C0JGQ3</accession>
<organism evidence="1">
    <name type="scientific">viral metagenome</name>
    <dbReference type="NCBI Taxonomy" id="1070528"/>
    <lineage>
        <taxon>unclassified sequences</taxon>
        <taxon>metagenomes</taxon>
        <taxon>organismal metagenomes</taxon>
    </lineage>
</organism>
<dbReference type="AlphaFoldDB" id="A0A6C0JGQ3"/>
<protein>
    <recommendedName>
        <fullName evidence="2">Methyltransferase FkbM domain-containing protein</fullName>
    </recommendedName>
</protein>